<dbReference type="AlphaFoldDB" id="A0A5R9EBN9"/>
<reference evidence="4 5" key="1">
    <citation type="submission" date="2019-05" db="EMBL/GenBank/DDBJ databases">
        <title>Streptomyces marianii sp. nov., a novel marine actinomycete from southern coast of India.</title>
        <authorList>
            <person name="Iniyan A.M."/>
            <person name="Wink J."/>
            <person name="Ramprasad E."/>
            <person name="Ramana C.V."/>
            <person name="Bunk B."/>
            <person name="Sproer C."/>
            <person name="Joseph F.-J.R.S."/>
            <person name="Vincent S.G.P."/>
        </authorList>
    </citation>
    <scope>NUCLEOTIDE SEQUENCE [LARGE SCALE GENOMIC DNA]</scope>
    <source>
        <strain evidence="4 5">ICN19</strain>
    </source>
</reference>
<feature type="domain" description="Flavin reductase like" evidence="3">
    <location>
        <begin position="37"/>
        <end position="183"/>
    </location>
</feature>
<dbReference type="SUPFAM" id="SSF50475">
    <property type="entry name" value="FMN-binding split barrel"/>
    <property type="match status" value="1"/>
</dbReference>
<dbReference type="Pfam" id="PF01613">
    <property type="entry name" value="Flavin_Reduct"/>
    <property type="match status" value="1"/>
</dbReference>
<dbReference type="PANTHER" id="PTHR30466:SF1">
    <property type="entry name" value="FMN REDUCTASE (NADH) RUTF"/>
    <property type="match status" value="1"/>
</dbReference>
<dbReference type="EMBL" id="VAWE01000001">
    <property type="protein sequence ID" value="TLQ47366.1"/>
    <property type="molecule type" value="Genomic_DNA"/>
</dbReference>
<evidence type="ECO:0000313" key="4">
    <source>
        <dbReference type="EMBL" id="TLQ47366.1"/>
    </source>
</evidence>
<keyword evidence="1" id="KW-0560">Oxidoreductase</keyword>
<sequence>MPTFPSRPDIPDGEPAEGTPAAEDPVVLHEADLRPFMAAFPSGVSVVTTLDADGLPRGLTCSSLASVALAPPTLVVCIRTASPTLEALLAQGQFALNLLHERARGTSDLFASGDPARFERTEWRLPLGASGPHLTASAHAVADCAVVKTAAFGDHTAVFAEARRVTVRPSAQPLLYGLRRYAEWSAAAAAPPPAASPRPPHVVPPEGAARVRG</sequence>
<comment type="caution">
    <text evidence="4">The sequence shown here is derived from an EMBL/GenBank/DDBJ whole genome shotgun (WGS) entry which is preliminary data.</text>
</comment>
<dbReference type="GO" id="GO:0010181">
    <property type="term" value="F:FMN binding"/>
    <property type="evidence" value="ECO:0007669"/>
    <property type="project" value="InterPro"/>
</dbReference>
<feature type="region of interest" description="Disordered" evidence="2">
    <location>
        <begin position="1"/>
        <end position="21"/>
    </location>
</feature>
<protein>
    <submittedName>
        <fullName evidence="4">Flavin reductase family protein</fullName>
    </submittedName>
</protein>
<proteinExistence type="predicted"/>
<dbReference type="InterPro" id="IPR050268">
    <property type="entry name" value="NADH-dep_flavin_reductase"/>
</dbReference>
<evidence type="ECO:0000313" key="5">
    <source>
        <dbReference type="Proteomes" id="UP000305921"/>
    </source>
</evidence>
<dbReference type="InterPro" id="IPR012349">
    <property type="entry name" value="Split_barrel_FMN-bd"/>
</dbReference>
<accession>A0A5R9EBN9</accession>
<dbReference type="PANTHER" id="PTHR30466">
    <property type="entry name" value="FLAVIN REDUCTASE"/>
    <property type="match status" value="1"/>
</dbReference>
<dbReference type="InterPro" id="IPR002563">
    <property type="entry name" value="Flavin_Rdtase-like_dom"/>
</dbReference>
<dbReference type="RefSeq" id="WP_138056650.1">
    <property type="nucleotide sequence ID" value="NZ_VAWE01000001.1"/>
</dbReference>
<dbReference type="Proteomes" id="UP000305921">
    <property type="component" value="Unassembled WGS sequence"/>
</dbReference>
<dbReference type="SMART" id="SM00903">
    <property type="entry name" value="Flavin_Reduct"/>
    <property type="match status" value="1"/>
</dbReference>
<gene>
    <name evidence="4" type="ORF">FEF34_34420</name>
</gene>
<feature type="region of interest" description="Disordered" evidence="2">
    <location>
        <begin position="188"/>
        <end position="213"/>
    </location>
</feature>
<keyword evidence="5" id="KW-1185">Reference proteome</keyword>
<organism evidence="4 5">
    <name type="scientific">Streptomyces marianii</name>
    <dbReference type="NCBI Taxonomy" id="1817406"/>
    <lineage>
        <taxon>Bacteria</taxon>
        <taxon>Bacillati</taxon>
        <taxon>Actinomycetota</taxon>
        <taxon>Actinomycetes</taxon>
        <taxon>Kitasatosporales</taxon>
        <taxon>Streptomycetaceae</taxon>
        <taxon>Streptomyces</taxon>
    </lineage>
</organism>
<evidence type="ECO:0000256" key="2">
    <source>
        <dbReference type="SAM" id="MobiDB-lite"/>
    </source>
</evidence>
<feature type="compositionally biased region" description="Pro residues" evidence="2">
    <location>
        <begin position="190"/>
        <end position="203"/>
    </location>
</feature>
<evidence type="ECO:0000259" key="3">
    <source>
        <dbReference type="SMART" id="SM00903"/>
    </source>
</evidence>
<dbReference type="GO" id="GO:0042602">
    <property type="term" value="F:riboflavin reductase (NADPH) activity"/>
    <property type="evidence" value="ECO:0007669"/>
    <property type="project" value="TreeGrafter"/>
</dbReference>
<name>A0A5R9EBN9_9ACTN</name>
<evidence type="ECO:0000256" key="1">
    <source>
        <dbReference type="ARBA" id="ARBA00023002"/>
    </source>
</evidence>
<dbReference type="Gene3D" id="2.30.110.10">
    <property type="entry name" value="Electron Transport, Fmn-binding Protein, Chain A"/>
    <property type="match status" value="1"/>
</dbReference>
<dbReference type="OrthoDB" id="9792858at2"/>
<feature type="compositionally biased region" description="Low complexity" evidence="2">
    <location>
        <begin position="204"/>
        <end position="213"/>
    </location>
</feature>